<dbReference type="OrthoDB" id="3862662at2759"/>
<organism evidence="7 8">
    <name type="scientific">Marssonina brunnea f. sp. multigermtubi (strain MB_m1)</name>
    <name type="common">Marssonina leaf spot fungus</name>
    <dbReference type="NCBI Taxonomy" id="1072389"/>
    <lineage>
        <taxon>Eukaryota</taxon>
        <taxon>Fungi</taxon>
        <taxon>Dikarya</taxon>
        <taxon>Ascomycota</taxon>
        <taxon>Pezizomycotina</taxon>
        <taxon>Leotiomycetes</taxon>
        <taxon>Helotiales</taxon>
        <taxon>Drepanopezizaceae</taxon>
        <taxon>Drepanopeziza</taxon>
    </lineage>
</organism>
<dbReference type="Proteomes" id="UP000006753">
    <property type="component" value="Unassembled WGS sequence"/>
</dbReference>
<dbReference type="CDD" id="cd12148">
    <property type="entry name" value="fungal_TF_MHR"/>
    <property type="match status" value="1"/>
</dbReference>
<dbReference type="GO" id="GO:0000981">
    <property type="term" value="F:DNA-binding transcription factor activity, RNA polymerase II-specific"/>
    <property type="evidence" value="ECO:0007669"/>
    <property type="project" value="InterPro"/>
</dbReference>
<evidence type="ECO:0000256" key="3">
    <source>
        <dbReference type="ARBA" id="ARBA00023015"/>
    </source>
</evidence>
<comment type="subcellular location">
    <subcellularLocation>
        <location evidence="1">Nucleus</location>
    </subcellularLocation>
</comment>
<evidence type="ECO:0000256" key="5">
    <source>
        <dbReference type="ARBA" id="ARBA00023242"/>
    </source>
</evidence>
<dbReference type="PANTHER" id="PTHR47338:SF20">
    <property type="entry name" value="ZN(II)2CYS6 TRANSCRIPTION FACTOR (EUROFUNG)"/>
    <property type="match status" value="1"/>
</dbReference>
<dbReference type="InterPro" id="IPR050815">
    <property type="entry name" value="TF_fung"/>
</dbReference>
<dbReference type="SUPFAM" id="SSF57701">
    <property type="entry name" value="Zn2/Cys6 DNA-binding domain"/>
    <property type="match status" value="1"/>
</dbReference>
<dbReference type="InterPro" id="IPR036864">
    <property type="entry name" value="Zn2-C6_fun-type_DNA-bd_sf"/>
</dbReference>
<keyword evidence="8" id="KW-1185">Reference proteome</keyword>
<dbReference type="GO" id="GO:0008270">
    <property type="term" value="F:zinc ion binding"/>
    <property type="evidence" value="ECO:0007669"/>
    <property type="project" value="InterPro"/>
</dbReference>
<dbReference type="Pfam" id="PF04082">
    <property type="entry name" value="Fungal_trans"/>
    <property type="match status" value="1"/>
</dbReference>
<keyword evidence="3" id="KW-0805">Transcription regulation</keyword>
<dbReference type="EMBL" id="JH921433">
    <property type="protein sequence ID" value="EKD18397.1"/>
    <property type="molecule type" value="Genomic_DNA"/>
</dbReference>
<gene>
    <name evidence="7" type="ORF">MBM_03390</name>
</gene>
<dbReference type="CDD" id="cd00067">
    <property type="entry name" value="GAL4"/>
    <property type="match status" value="1"/>
</dbReference>
<keyword evidence="5" id="KW-0539">Nucleus</keyword>
<reference evidence="7 8" key="1">
    <citation type="journal article" date="2012" name="BMC Genomics">
        <title>Sequencing the genome of Marssonina brunnea reveals fungus-poplar co-evolution.</title>
        <authorList>
            <person name="Zhu S."/>
            <person name="Cao Y.-Z."/>
            <person name="Jiang C."/>
            <person name="Tan B.-Y."/>
            <person name="Wang Z."/>
            <person name="Feng S."/>
            <person name="Zhang L."/>
            <person name="Su X.-H."/>
            <person name="Brejova B."/>
            <person name="Vinar T."/>
            <person name="Xu M."/>
            <person name="Wang M.-X."/>
            <person name="Zhang S.-G."/>
            <person name="Huang M.-R."/>
            <person name="Wu R."/>
            <person name="Zhou Y."/>
        </authorList>
    </citation>
    <scope>NUCLEOTIDE SEQUENCE [LARGE SCALE GENOMIC DNA]</scope>
    <source>
        <strain evidence="7 8">MB_m1</strain>
    </source>
</reference>
<dbReference type="STRING" id="1072389.K1X093"/>
<keyword evidence="2" id="KW-0479">Metal-binding</keyword>
<dbReference type="GO" id="GO:0003677">
    <property type="term" value="F:DNA binding"/>
    <property type="evidence" value="ECO:0007669"/>
    <property type="project" value="InterPro"/>
</dbReference>
<keyword evidence="4" id="KW-0804">Transcription</keyword>
<name>K1X093_MARBU</name>
<proteinExistence type="predicted"/>
<dbReference type="AlphaFoldDB" id="K1X093"/>
<evidence type="ECO:0000256" key="1">
    <source>
        <dbReference type="ARBA" id="ARBA00004123"/>
    </source>
</evidence>
<protein>
    <submittedName>
        <fullName evidence="7">Fungal specific transcription factor domain-containing protein</fullName>
    </submittedName>
</protein>
<dbReference type="GO" id="GO:0005634">
    <property type="term" value="C:nucleus"/>
    <property type="evidence" value="ECO:0007669"/>
    <property type="project" value="UniProtKB-SubCell"/>
</dbReference>
<dbReference type="GO" id="GO:0006351">
    <property type="term" value="P:DNA-templated transcription"/>
    <property type="evidence" value="ECO:0007669"/>
    <property type="project" value="InterPro"/>
</dbReference>
<evidence type="ECO:0000256" key="4">
    <source>
        <dbReference type="ARBA" id="ARBA00023163"/>
    </source>
</evidence>
<dbReference type="PROSITE" id="PS00463">
    <property type="entry name" value="ZN2_CY6_FUNGAL_1"/>
    <property type="match status" value="1"/>
</dbReference>
<dbReference type="SMART" id="SM00066">
    <property type="entry name" value="GAL4"/>
    <property type="match status" value="1"/>
</dbReference>
<dbReference type="Gene3D" id="4.10.240.10">
    <property type="entry name" value="Zn(2)-C6 fungal-type DNA-binding domain"/>
    <property type="match status" value="1"/>
</dbReference>
<feature type="domain" description="Zn(2)-C6 fungal-type" evidence="6">
    <location>
        <begin position="28"/>
        <end position="58"/>
    </location>
</feature>
<dbReference type="KEGG" id="mbe:MBM_03390"/>
<evidence type="ECO:0000313" key="7">
    <source>
        <dbReference type="EMBL" id="EKD18397.1"/>
    </source>
</evidence>
<evidence type="ECO:0000313" key="8">
    <source>
        <dbReference type="Proteomes" id="UP000006753"/>
    </source>
</evidence>
<dbReference type="OMA" id="IYPAAWM"/>
<dbReference type="PANTHER" id="PTHR47338">
    <property type="entry name" value="ZN(II)2CYS6 TRANSCRIPTION FACTOR (EUROFUNG)-RELATED"/>
    <property type="match status" value="1"/>
</dbReference>
<dbReference type="InterPro" id="IPR007219">
    <property type="entry name" value="XnlR_reg_dom"/>
</dbReference>
<evidence type="ECO:0000259" key="6">
    <source>
        <dbReference type="PROSITE" id="PS50048"/>
    </source>
</evidence>
<dbReference type="InterPro" id="IPR001138">
    <property type="entry name" value="Zn2Cys6_DnaBD"/>
</dbReference>
<sequence>MSLQYGGLNPNTSNHGNQEYQVPKANQACMSCRKQKRKCNKALPACSLCERMQRICDYSDNPPTPTNDDFDALRMKVMQLEATLNGRNALMGQPSPYAAPSPATMAPPDGLGHQVPAYSSPHDIPWQGVQNRFPAIAFLDSETFKYGGIAVPTPSVEIPGDVIQILRDGTEIQEIITTYFNSVHKWMPIVSQKRLTQNLANPLWEAGPDLALLFLCMKLIISRPQDGIECSHNPIYTSAKRFVALMEATGTTSLLVLQANLLVTWFEYGQAIYPAASMSAGWCMRYGNMLGINGSNEAAQLLGQPGSWAEQEERRRTWWGVLLADRIVSIGSQSYIINSQEPLANDPLPAHDYAWENGEMSASIVRTVNTPISESVAPFPRLCQASIMMGRVLAHLYSSSHLEEKLRLLHASNLHADISNLIRIITDESASTKDYLGLCAPLALAYSTLCLLCDKYSCQTSSTSVPITSSEGAAMQTQAAETLRSVSASIVEFAQQLDGATPETADLDMVSPIIMDAMYSSAANYAWMVRESGDEGCQMALDSMRDSLRRLGIRWRCAAEYLRILEGKEFMYAVGTAAS</sequence>
<dbReference type="InParanoid" id="K1X093"/>
<accession>K1X093</accession>
<dbReference type="PROSITE" id="PS50048">
    <property type="entry name" value="ZN2_CY6_FUNGAL_2"/>
    <property type="match status" value="1"/>
</dbReference>
<dbReference type="HOGENOM" id="CLU_023880_2_0_1"/>
<dbReference type="Pfam" id="PF00172">
    <property type="entry name" value="Zn_clus"/>
    <property type="match status" value="1"/>
</dbReference>
<evidence type="ECO:0000256" key="2">
    <source>
        <dbReference type="ARBA" id="ARBA00022723"/>
    </source>
</evidence>
<dbReference type="eggNOG" id="ENOG502SID0">
    <property type="taxonomic scope" value="Eukaryota"/>
</dbReference>